<evidence type="ECO:0000313" key="2">
    <source>
        <dbReference type="EMBL" id="TCP11287.1"/>
    </source>
</evidence>
<proteinExistence type="predicted"/>
<sequence>MKKLILLLSIFLLNGCLYSFEDECFRPIIQVVSANCEVKKGPTWPAIAHYQKPNIIGHTDSAQRLKDALACGAKDNTLVDAPSNYTINGKFYKVLENCMADRGYIYISSEECGYMNPKWDKGKCNL</sequence>
<name>A0A4R2MSU9_9PAST</name>
<evidence type="ECO:0000313" key="3">
    <source>
        <dbReference type="Proteomes" id="UP000294841"/>
    </source>
</evidence>
<evidence type="ECO:0000256" key="1">
    <source>
        <dbReference type="SAM" id="SignalP"/>
    </source>
</evidence>
<accession>A0A4R2MSU9</accession>
<protein>
    <recommendedName>
        <fullName evidence="4">Lipoprotein</fullName>
    </recommendedName>
</protein>
<keyword evidence="3" id="KW-1185">Reference proteome</keyword>
<dbReference type="OrthoDB" id="5679304at2"/>
<feature type="chain" id="PRO_5020617783" description="Lipoprotein" evidence="1">
    <location>
        <begin position="22"/>
        <end position="126"/>
    </location>
</feature>
<gene>
    <name evidence="2" type="ORF">EV697_10810</name>
</gene>
<organism evidence="2 3">
    <name type="scientific">Bisgaardia hudsonensis</name>
    <dbReference type="NCBI Taxonomy" id="109472"/>
    <lineage>
        <taxon>Bacteria</taxon>
        <taxon>Pseudomonadati</taxon>
        <taxon>Pseudomonadota</taxon>
        <taxon>Gammaproteobacteria</taxon>
        <taxon>Pasteurellales</taxon>
        <taxon>Pasteurellaceae</taxon>
        <taxon>Bisgaardia</taxon>
    </lineage>
</organism>
<keyword evidence="1" id="KW-0732">Signal</keyword>
<comment type="caution">
    <text evidence="2">The sequence shown here is derived from an EMBL/GenBank/DDBJ whole genome shotgun (WGS) entry which is preliminary data.</text>
</comment>
<dbReference type="Proteomes" id="UP000294841">
    <property type="component" value="Unassembled WGS sequence"/>
</dbReference>
<feature type="signal peptide" evidence="1">
    <location>
        <begin position="1"/>
        <end position="21"/>
    </location>
</feature>
<reference evidence="2 3" key="1">
    <citation type="submission" date="2019-03" db="EMBL/GenBank/DDBJ databases">
        <title>Genomic Encyclopedia of Type Strains, Phase IV (KMG-IV): sequencing the most valuable type-strain genomes for metagenomic binning, comparative biology and taxonomic classification.</title>
        <authorList>
            <person name="Goeker M."/>
        </authorList>
    </citation>
    <scope>NUCLEOTIDE SEQUENCE [LARGE SCALE GENOMIC DNA]</scope>
    <source>
        <strain evidence="2 3">DSM 28231</strain>
    </source>
</reference>
<dbReference type="EMBL" id="SLXI01000008">
    <property type="protein sequence ID" value="TCP11287.1"/>
    <property type="molecule type" value="Genomic_DNA"/>
</dbReference>
<dbReference type="RefSeq" id="WP_132024852.1">
    <property type="nucleotide sequence ID" value="NZ_CP016605.1"/>
</dbReference>
<dbReference type="AlphaFoldDB" id="A0A4R2MSU9"/>
<evidence type="ECO:0008006" key="4">
    <source>
        <dbReference type="Google" id="ProtNLM"/>
    </source>
</evidence>